<gene>
    <name evidence="2" type="ORF">Q766_07390</name>
</gene>
<protein>
    <submittedName>
        <fullName evidence="2">Transporter</fullName>
    </submittedName>
</protein>
<dbReference type="AlphaFoldDB" id="A0A0A2MQC9"/>
<accession>A0A0A2MQC9</accession>
<keyword evidence="1" id="KW-0472">Membrane</keyword>
<name>A0A0A2MQC9_9FLAO</name>
<dbReference type="STRING" id="1121898.GCA_000422725_00176"/>
<evidence type="ECO:0000256" key="1">
    <source>
        <dbReference type="SAM" id="Phobius"/>
    </source>
</evidence>
<feature type="transmembrane region" description="Helical" evidence="1">
    <location>
        <begin position="235"/>
        <end position="256"/>
    </location>
</feature>
<feature type="transmembrane region" description="Helical" evidence="1">
    <location>
        <begin position="202"/>
        <end position="223"/>
    </location>
</feature>
<keyword evidence="1" id="KW-0812">Transmembrane</keyword>
<keyword evidence="3" id="KW-1185">Reference proteome</keyword>
<dbReference type="SUPFAM" id="SSF103481">
    <property type="entry name" value="Multidrug resistance efflux transporter EmrE"/>
    <property type="match status" value="2"/>
</dbReference>
<dbReference type="RefSeq" id="WP_026991658.1">
    <property type="nucleotide sequence ID" value="NZ_JRLY01000004.1"/>
</dbReference>
<sequence length="285" mass="31537">MLYLVLSIICSVSVGIIFKTIRNHDTCITQIVLFNYVFAIILCYLFFSPDINVVTSTAPWGIYIPLMLLLPTIFLFLASSVRHVGIVRTDAAQRLSLFIPILAAWFIFKEQFNTLKLAGLAVGFPALMLILSKKKDKAGNNWLYPAIVLVGFGVIDVLFKQIALYKALPYTTSLFLVFCGALAVMVVFVLYEVIFLRIKLNIINLAFGALVGIFNFGNILFYMKAHKAFADNPSTVFAAMNMGVIVLGSIAGILIFKEKVSKINYLGLILALGAIVLIALSQLYK</sequence>
<dbReference type="EMBL" id="JRLY01000004">
    <property type="protein sequence ID" value="KGO93766.1"/>
    <property type="molecule type" value="Genomic_DNA"/>
</dbReference>
<evidence type="ECO:0000313" key="2">
    <source>
        <dbReference type="EMBL" id="KGO93766.1"/>
    </source>
</evidence>
<dbReference type="Gene3D" id="1.10.3730.20">
    <property type="match status" value="1"/>
</dbReference>
<organism evidence="2 3">
    <name type="scientific">Flavobacterium subsaxonicum WB 4.1-42 = DSM 21790</name>
    <dbReference type="NCBI Taxonomy" id="1121898"/>
    <lineage>
        <taxon>Bacteria</taxon>
        <taxon>Pseudomonadati</taxon>
        <taxon>Bacteroidota</taxon>
        <taxon>Flavobacteriia</taxon>
        <taxon>Flavobacteriales</taxon>
        <taxon>Flavobacteriaceae</taxon>
        <taxon>Flavobacterium</taxon>
    </lineage>
</organism>
<feature type="transmembrane region" description="Helical" evidence="1">
    <location>
        <begin position="114"/>
        <end position="131"/>
    </location>
</feature>
<dbReference type="Proteomes" id="UP000030111">
    <property type="component" value="Unassembled WGS sequence"/>
</dbReference>
<dbReference type="eggNOG" id="COG0697">
    <property type="taxonomic scope" value="Bacteria"/>
</dbReference>
<evidence type="ECO:0000313" key="3">
    <source>
        <dbReference type="Proteomes" id="UP000030111"/>
    </source>
</evidence>
<feature type="transmembrane region" description="Helical" evidence="1">
    <location>
        <begin position="6"/>
        <end position="21"/>
    </location>
</feature>
<feature type="transmembrane region" description="Helical" evidence="1">
    <location>
        <begin position="28"/>
        <end position="48"/>
    </location>
</feature>
<feature type="transmembrane region" description="Helical" evidence="1">
    <location>
        <begin position="91"/>
        <end position="108"/>
    </location>
</feature>
<dbReference type="OrthoDB" id="1524053at2"/>
<keyword evidence="1" id="KW-1133">Transmembrane helix</keyword>
<feature type="transmembrane region" description="Helical" evidence="1">
    <location>
        <begin position="263"/>
        <end position="284"/>
    </location>
</feature>
<proteinExistence type="predicted"/>
<reference evidence="2 3" key="1">
    <citation type="submission" date="2013-09" db="EMBL/GenBank/DDBJ databases">
        <authorList>
            <person name="Zeng Z."/>
            <person name="Chen C."/>
        </authorList>
    </citation>
    <scope>NUCLEOTIDE SEQUENCE [LARGE SCALE GENOMIC DNA]</scope>
    <source>
        <strain evidence="2 3">WB 4.1-42</strain>
    </source>
</reference>
<feature type="transmembrane region" description="Helical" evidence="1">
    <location>
        <begin position="60"/>
        <end position="79"/>
    </location>
</feature>
<dbReference type="InterPro" id="IPR037185">
    <property type="entry name" value="EmrE-like"/>
</dbReference>
<comment type="caution">
    <text evidence="2">The sequence shown here is derived from an EMBL/GenBank/DDBJ whole genome shotgun (WGS) entry which is preliminary data.</text>
</comment>
<feature type="transmembrane region" description="Helical" evidence="1">
    <location>
        <begin position="143"/>
        <end position="162"/>
    </location>
</feature>
<feature type="transmembrane region" description="Helical" evidence="1">
    <location>
        <begin position="174"/>
        <end position="195"/>
    </location>
</feature>